<evidence type="ECO:0000256" key="1">
    <source>
        <dbReference type="SAM" id="MobiDB-lite"/>
    </source>
</evidence>
<evidence type="ECO:0000256" key="2">
    <source>
        <dbReference type="SAM" id="SignalP"/>
    </source>
</evidence>
<organism evidence="3 4">
    <name type="scientific">Cylindrobasidium torrendii FP15055 ss-10</name>
    <dbReference type="NCBI Taxonomy" id="1314674"/>
    <lineage>
        <taxon>Eukaryota</taxon>
        <taxon>Fungi</taxon>
        <taxon>Dikarya</taxon>
        <taxon>Basidiomycota</taxon>
        <taxon>Agaricomycotina</taxon>
        <taxon>Agaricomycetes</taxon>
        <taxon>Agaricomycetidae</taxon>
        <taxon>Agaricales</taxon>
        <taxon>Marasmiineae</taxon>
        <taxon>Physalacriaceae</taxon>
        <taxon>Cylindrobasidium</taxon>
    </lineage>
</organism>
<feature type="chain" id="PRO_5002317427" evidence="2">
    <location>
        <begin position="24"/>
        <end position="438"/>
    </location>
</feature>
<feature type="compositionally biased region" description="Low complexity" evidence="1">
    <location>
        <begin position="241"/>
        <end position="252"/>
    </location>
</feature>
<keyword evidence="2" id="KW-0732">Signal</keyword>
<feature type="region of interest" description="Disordered" evidence="1">
    <location>
        <begin position="214"/>
        <end position="302"/>
    </location>
</feature>
<evidence type="ECO:0000313" key="3">
    <source>
        <dbReference type="EMBL" id="KIY73915.1"/>
    </source>
</evidence>
<accession>A0A0D7BUJ2</accession>
<dbReference type="AlphaFoldDB" id="A0A0D7BUJ2"/>
<gene>
    <name evidence="3" type="ORF">CYLTODRAFT_448518</name>
</gene>
<feature type="compositionally biased region" description="Low complexity" evidence="1">
    <location>
        <begin position="426"/>
        <end position="438"/>
    </location>
</feature>
<name>A0A0D7BUJ2_9AGAR</name>
<feature type="compositionally biased region" description="Basic and acidic residues" evidence="1">
    <location>
        <begin position="224"/>
        <end position="237"/>
    </location>
</feature>
<feature type="region of interest" description="Disordered" evidence="1">
    <location>
        <begin position="415"/>
        <end position="438"/>
    </location>
</feature>
<feature type="signal peptide" evidence="2">
    <location>
        <begin position="1"/>
        <end position="23"/>
    </location>
</feature>
<evidence type="ECO:0000313" key="4">
    <source>
        <dbReference type="Proteomes" id="UP000054007"/>
    </source>
</evidence>
<reference evidence="3 4" key="1">
    <citation type="journal article" date="2015" name="Fungal Genet. Biol.">
        <title>Evolution of novel wood decay mechanisms in Agaricales revealed by the genome sequences of Fistulina hepatica and Cylindrobasidium torrendii.</title>
        <authorList>
            <person name="Floudas D."/>
            <person name="Held B.W."/>
            <person name="Riley R."/>
            <person name="Nagy L.G."/>
            <person name="Koehler G."/>
            <person name="Ransdell A.S."/>
            <person name="Younus H."/>
            <person name="Chow J."/>
            <person name="Chiniquy J."/>
            <person name="Lipzen A."/>
            <person name="Tritt A."/>
            <person name="Sun H."/>
            <person name="Haridas S."/>
            <person name="LaButti K."/>
            <person name="Ohm R.A."/>
            <person name="Kues U."/>
            <person name="Blanchette R.A."/>
            <person name="Grigoriev I.V."/>
            <person name="Minto R.E."/>
            <person name="Hibbett D.S."/>
        </authorList>
    </citation>
    <scope>NUCLEOTIDE SEQUENCE [LARGE SCALE GENOMIC DNA]</scope>
    <source>
        <strain evidence="3 4">FP15055 ss-10</strain>
    </source>
</reference>
<sequence>MTPAKFSQQTVVFAALFATYLSAENADISILDFVKNLQSVNSALKRPKIQILAIAKQFLYQELTGNLELGDDHNLLDKVGRRRIFLSEVEGSMRLSPSYAAFLDEELGSIKEKYEIDKRTGNGFLMEICMRTKELSEDIPKLGSMADLLVTQIAKEKAYKEKVHEEIEAVWKLVDQQRRAEVARMRRALGAERSLFINPEFSILPSLGDLQHWRAGLPHIPEPPPEKSPDSGAKDTEADPTAGSASSTATTSLQRTKTPVKSNRHHPYPTPASRPRTGSRLLSPAPGTPSRHAPDHQSFQFDDNESIEERDAEPMEVEWERAPLRLTNNDAASTSQISPGSAIVHPHTDANCPHVVEVIKLRKDHENDQVMLCNERSKCQGLLDLVSDMSTQLADMSNRLSTGSNQLMVRAMQYATGRSTSDSPSRAGAADGARFAGH</sequence>
<protein>
    <submittedName>
        <fullName evidence="3">Uncharacterized protein</fullName>
    </submittedName>
</protein>
<proteinExistence type="predicted"/>
<dbReference type="EMBL" id="KN880433">
    <property type="protein sequence ID" value="KIY73915.1"/>
    <property type="molecule type" value="Genomic_DNA"/>
</dbReference>
<keyword evidence="4" id="KW-1185">Reference proteome</keyword>
<dbReference type="Proteomes" id="UP000054007">
    <property type="component" value="Unassembled WGS sequence"/>
</dbReference>